<dbReference type="InterPro" id="IPR001841">
    <property type="entry name" value="Znf_RING"/>
</dbReference>
<protein>
    <submittedName>
        <fullName evidence="6">Zinc finger, C3HC4 type (RING finger) containing protein, putative</fullName>
    </submittedName>
    <submittedName>
        <fullName evidence="7">Zinc finger, C3HC4 type (RING finger) family protein</fullName>
    </submittedName>
</protein>
<dbReference type="VEuPathDB" id="TriTrypDB:LdCL_240019200"/>
<evidence type="ECO:0000313" key="9">
    <source>
        <dbReference type="Proteomes" id="UP000318447"/>
    </source>
</evidence>
<evidence type="ECO:0000259" key="5">
    <source>
        <dbReference type="PROSITE" id="PS50089"/>
    </source>
</evidence>
<sequence>MNKSTCTAVQVPKHIECRVCYDTWTNPVQLLKCGHIFCRHCAPPTTTRCAMCHTTVSGFVMPSEGITEASMSVTVLCTSCGWRGNRKASLSHQCNPSLTHSSYVTHPQMNDCEWVQFALQGRNGAVIDAAARPVHQDALPSSEAITADAVEGIPL</sequence>
<gene>
    <name evidence="7" type="ORF">CGC21_16305</name>
    <name evidence="6" type="ORF">LdCL_240019200</name>
</gene>
<proteinExistence type="predicted"/>
<evidence type="ECO:0000313" key="7">
    <source>
        <dbReference type="EMBL" id="TPP52266.1"/>
    </source>
</evidence>
<evidence type="ECO:0000256" key="2">
    <source>
        <dbReference type="ARBA" id="ARBA00022771"/>
    </source>
</evidence>
<organism evidence="6 8">
    <name type="scientific">Leishmania donovani</name>
    <dbReference type="NCBI Taxonomy" id="5661"/>
    <lineage>
        <taxon>Eukaryota</taxon>
        <taxon>Discoba</taxon>
        <taxon>Euglenozoa</taxon>
        <taxon>Kinetoplastea</taxon>
        <taxon>Metakinetoplastina</taxon>
        <taxon>Trypanosomatida</taxon>
        <taxon>Trypanosomatidae</taxon>
        <taxon>Leishmaniinae</taxon>
        <taxon>Leishmania</taxon>
    </lineage>
</organism>
<reference evidence="9" key="2">
    <citation type="submission" date="2019-02" db="EMBL/GenBank/DDBJ databases">
        <title>FDA dAtabase for Regulatory Grade micrObial Sequences (FDA-ARGOS): Supporting development and validation of Infectious Disease Dx tests.</title>
        <authorList>
            <person name="Duncan R."/>
            <person name="Fisher C."/>
            <person name="Tallon L."/>
            <person name="Sadzewicz L."/>
            <person name="Sengamalay N."/>
            <person name="Ott S."/>
            <person name="Godinez A."/>
            <person name="Nagaraj S."/>
            <person name="Vavikolanu K."/>
            <person name="Nadendla S."/>
            <person name="Aluvathingal J."/>
            <person name="Sichtig H."/>
        </authorList>
    </citation>
    <scope>NUCLEOTIDE SEQUENCE [LARGE SCALE GENOMIC DNA]</scope>
    <source>
        <strain evidence="9">FDAARGOS_361</strain>
    </source>
</reference>
<dbReference type="InterPro" id="IPR027370">
    <property type="entry name" value="Znf-RING_euk"/>
</dbReference>
<keyword evidence="8" id="KW-1185">Reference proteome</keyword>
<dbReference type="InterPro" id="IPR013083">
    <property type="entry name" value="Znf_RING/FYVE/PHD"/>
</dbReference>
<dbReference type="Pfam" id="PF13445">
    <property type="entry name" value="zf-RING_UBOX"/>
    <property type="match status" value="1"/>
</dbReference>
<evidence type="ECO:0000313" key="6">
    <source>
        <dbReference type="EMBL" id="AYU79224.1"/>
    </source>
</evidence>
<accession>A0A3Q8IEX4</accession>
<dbReference type="EMBL" id="CP029523">
    <property type="protein sequence ID" value="AYU79224.1"/>
    <property type="molecule type" value="Genomic_DNA"/>
</dbReference>
<keyword evidence="3" id="KW-0862">Zinc</keyword>
<dbReference type="Proteomes" id="UP000318447">
    <property type="component" value="Unassembled WGS sequence"/>
</dbReference>
<dbReference type="AlphaFoldDB" id="A0A3Q8IEX4"/>
<dbReference type="Proteomes" id="UP000274082">
    <property type="component" value="Chromosome 24"/>
</dbReference>
<dbReference type="InterPro" id="IPR017907">
    <property type="entry name" value="Znf_RING_CS"/>
</dbReference>
<evidence type="ECO:0000256" key="1">
    <source>
        <dbReference type="ARBA" id="ARBA00022723"/>
    </source>
</evidence>
<keyword evidence="1" id="KW-0479">Metal-binding</keyword>
<evidence type="ECO:0000313" key="8">
    <source>
        <dbReference type="Proteomes" id="UP000274082"/>
    </source>
</evidence>
<dbReference type="PROSITE" id="PS00518">
    <property type="entry name" value="ZF_RING_1"/>
    <property type="match status" value="1"/>
</dbReference>
<dbReference type="PROSITE" id="PS50089">
    <property type="entry name" value="ZF_RING_2"/>
    <property type="match status" value="1"/>
</dbReference>
<dbReference type="GO" id="GO:0008270">
    <property type="term" value="F:zinc ion binding"/>
    <property type="evidence" value="ECO:0007669"/>
    <property type="project" value="UniProtKB-KW"/>
</dbReference>
<evidence type="ECO:0000256" key="3">
    <source>
        <dbReference type="ARBA" id="ARBA00022833"/>
    </source>
</evidence>
<name>A0A3Q8IEX4_LEIDO</name>
<dbReference type="EMBL" id="RHLC01000020">
    <property type="protein sequence ID" value="TPP52266.1"/>
    <property type="molecule type" value="Genomic_DNA"/>
</dbReference>
<dbReference type="VEuPathDB" id="TriTrypDB:LDHU3_24.1700"/>
<reference evidence="6 8" key="1">
    <citation type="journal article" date="2018" name="Sci. Rep.">
        <title>A complete Leishmania donovani reference genome identifies novel genetic variations associated with virulence.</title>
        <authorList>
            <person name="Lypaczewski P."/>
            <person name="Hoshizaki J."/>
            <person name="Zhang W.-W."/>
            <person name="McCall L.-I."/>
            <person name="Torcivia-Rodriguez J."/>
            <person name="Simonyan V."/>
            <person name="Kaur A."/>
            <person name="Dewar K."/>
            <person name="Matlashewski G."/>
        </authorList>
    </citation>
    <scope>NUCLEOTIDE SEQUENCE [LARGE SCALE GENOMIC DNA]</scope>
    <source>
        <strain evidence="6 8">LdCL</strain>
    </source>
</reference>
<dbReference type="OrthoDB" id="6105938at2759"/>
<evidence type="ECO:0000256" key="4">
    <source>
        <dbReference type="PROSITE-ProRule" id="PRU00175"/>
    </source>
</evidence>
<keyword evidence="2 4" id="KW-0863">Zinc-finger</keyword>
<dbReference type="Gene3D" id="3.30.40.10">
    <property type="entry name" value="Zinc/RING finger domain, C3HC4 (zinc finger)"/>
    <property type="match status" value="1"/>
</dbReference>
<dbReference type="SUPFAM" id="SSF57850">
    <property type="entry name" value="RING/U-box"/>
    <property type="match status" value="1"/>
</dbReference>
<feature type="domain" description="RING-type" evidence="5">
    <location>
        <begin position="17"/>
        <end position="53"/>
    </location>
</feature>
<dbReference type="SMART" id="SM00184">
    <property type="entry name" value="RING"/>
    <property type="match status" value="1"/>
</dbReference>
<reference evidence="7" key="3">
    <citation type="submission" date="2019-02" db="EMBL/GenBank/DDBJ databases">
        <title>FDA dAtabase for Regulatory Grade micrObial Sequences (FDA-ARGOS): Supporting development and validation of Infectious Disease Dx tests.</title>
        <authorList>
            <person name="Duncan R."/>
            <person name="Fisher C."/>
            <person name="Tallon L.J."/>
            <person name="Sadzewicz L."/>
            <person name="Sengamalay N."/>
            <person name="Ott S."/>
            <person name="Godinez A."/>
            <person name="Nagaraj S."/>
            <person name="Nadendla S."/>
            <person name="Sichtig H."/>
        </authorList>
    </citation>
    <scope>NUCLEOTIDE SEQUENCE</scope>
    <source>
        <strain evidence="7">FDAARGOS_361</strain>
    </source>
</reference>